<keyword evidence="8" id="KW-0418">Kinase</keyword>
<dbReference type="InterPro" id="IPR030484">
    <property type="entry name" value="Rio2"/>
</dbReference>
<dbReference type="Pfam" id="PF01163">
    <property type="entry name" value="RIO1"/>
    <property type="match status" value="1"/>
</dbReference>
<dbReference type="EMBL" id="JASBNA010000002">
    <property type="protein sequence ID" value="KAK7694849.1"/>
    <property type="molecule type" value="Genomic_DNA"/>
</dbReference>
<feature type="compositionally biased region" description="Polar residues" evidence="15">
    <location>
        <begin position="425"/>
        <end position="444"/>
    </location>
</feature>
<dbReference type="GO" id="GO:0030688">
    <property type="term" value="C:preribosome, small subunit precursor"/>
    <property type="evidence" value="ECO:0007669"/>
    <property type="project" value="TreeGrafter"/>
</dbReference>
<dbReference type="GO" id="GO:0046872">
    <property type="term" value="F:metal ion binding"/>
    <property type="evidence" value="ECO:0007669"/>
    <property type="project" value="UniProtKB-KW"/>
</dbReference>
<comment type="caution">
    <text evidence="17">The sequence shown here is derived from an EMBL/GenBank/DDBJ whole genome shotgun (WGS) entry which is preliminary data.</text>
</comment>
<keyword evidence="6" id="KW-0479">Metal-binding</keyword>
<evidence type="ECO:0000256" key="11">
    <source>
        <dbReference type="ARBA" id="ARBA00047899"/>
    </source>
</evidence>
<evidence type="ECO:0000256" key="13">
    <source>
        <dbReference type="ARBA" id="ARBA00068353"/>
    </source>
</evidence>
<evidence type="ECO:0000256" key="10">
    <source>
        <dbReference type="ARBA" id="ARBA00022842"/>
    </source>
</evidence>
<keyword evidence="7" id="KW-0547">Nucleotide-binding</keyword>
<evidence type="ECO:0000256" key="9">
    <source>
        <dbReference type="ARBA" id="ARBA00022840"/>
    </source>
</evidence>
<comment type="cofactor">
    <cofactor evidence="1">
        <name>Mg(2+)</name>
        <dbReference type="ChEBI" id="CHEBI:18420"/>
    </cofactor>
</comment>
<dbReference type="FunFam" id="3.30.200.20:FF:000052">
    <property type="entry name" value="Serine/threonine-protein kinase RIO2"/>
    <property type="match status" value="1"/>
</dbReference>
<dbReference type="AlphaFoldDB" id="A0AAW0GUQ1"/>
<dbReference type="InterPro" id="IPR011009">
    <property type="entry name" value="Kinase-like_dom_sf"/>
</dbReference>
<dbReference type="GO" id="GO:0005634">
    <property type="term" value="C:nucleus"/>
    <property type="evidence" value="ECO:0007669"/>
    <property type="project" value="TreeGrafter"/>
</dbReference>
<dbReference type="GO" id="GO:0005829">
    <property type="term" value="C:cytosol"/>
    <property type="evidence" value="ECO:0007669"/>
    <property type="project" value="TreeGrafter"/>
</dbReference>
<evidence type="ECO:0000259" key="16">
    <source>
        <dbReference type="SMART" id="SM00090"/>
    </source>
</evidence>
<keyword evidence="9" id="KW-0067">ATP-binding</keyword>
<evidence type="ECO:0000256" key="14">
    <source>
        <dbReference type="ARBA" id="ARBA00068837"/>
    </source>
</evidence>
<dbReference type="PROSITE" id="PS01245">
    <property type="entry name" value="RIO1"/>
    <property type="match status" value="1"/>
</dbReference>
<feature type="compositionally biased region" description="Low complexity" evidence="15">
    <location>
        <begin position="404"/>
        <end position="421"/>
    </location>
</feature>
<dbReference type="InterPro" id="IPR015285">
    <property type="entry name" value="RIO2_wHTH_N"/>
</dbReference>
<feature type="domain" description="RIO kinase" evidence="16">
    <location>
        <begin position="65"/>
        <end position="293"/>
    </location>
</feature>
<dbReference type="SUPFAM" id="SSF46785">
    <property type="entry name" value="Winged helix' DNA-binding domain"/>
    <property type="match status" value="1"/>
</dbReference>
<dbReference type="Gene3D" id="1.10.10.10">
    <property type="entry name" value="Winged helix-like DNA-binding domain superfamily/Winged helix DNA-binding domain"/>
    <property type="match status" value="1"/>
</dbReference>
<dbReference type="InterPro" id="IPR036390">
    <property type="entry name" value="WH_DNA-bd_sf"/>
</dbReference>
<dbReference type="Pfam" id="PF09202">
    <property type="entry name" value="Rio2_N"/>
    <property type="match status" value="1"/>
</dbReference>
<evidence type="ECO:0000313" key="17">
    <source>
        <dbReference type="EMBL" id="KAK7694849.1"/>
    </source>
</evidence>
<dbReference type="InterPro" id="IPR018935">
    <property type="entry name" value="RIO_kinase_CS"/>
</dbReference>
<keyword evidence="18" id="KW-1185">Reference proteome</keyword>
<name>A0AAW0GUQ1_9APHY</name>
<evidence type="ECO:0000256" key="15">
    <source>
        <dbReference type="SAM" id="MobiDB-lite"/>
    </source>
</evidence>
<dbReference type="SMART" id="SM00090">
    <property type="entry name" value="RIO"/>
    <property type="match status" value="1"/>
</dbReference>
<dbReference type="Gene3D" id="3.30.200.20">
    <property type="entry name" value="Phosphorylase Kinase, domain 1"/>
    <property type="match status" value="1"/>
</dbReference>
<dbReference type="CDD" id="cd05144">
    <property type="entry name" value="RIO2_C"/>
    <property type="match status" value="1"/>
</dbReference>
<evidence type="ECO:0000256" key="8">
    <source>
        <dbReference type="ARBA" id="ARBA00022777"/>
    </source>
</evidence>
<evidence type="ECO:0000256" key="6">
    <source>
        <dbReference type="ARBA" id="ARBA00022723"/>
    </source>
</evidence>
<feature type="compositionally biased region" description="Acidic residues" evidence="15">
    <location>
        <begin position="331"/>
        <end position="363"/>
    </location>
</feature>
<keyword evidence="10" id="KW-0460">Magnesium</keyword>
<dbReference type="GO" id="GO:0030490">
    <property type="term" value="P:maturation of SSU-rRNA"/>
    <property type="evidence" value="ECO:0007669"/>
    <property type="project" value="TreeGrafter"/>
</dbReference>
<organism evidence="17 18">
    <name type="scientific">Cerrena zonata</name>
    <dbReference type="NCBI Taxonomy" id="2478898"/>
    <lineage>
        <taxon>Eukaryota</taxon>
        <taxon>Fungi</taxon>
        <taxon>Dikarya</taxon>
        <taxon>Basidiomycota</taxon>
        <taxon>Agaricomycotina</taxon>
        <taxon>Agaricomycetes</taxon>
        <taxon>Polyporales</taxon>
        <taxon>Cerrenaceae</taxon>
        <taxon>Cerrena</taxon>
    </lineage>
</organism>
<evidence type="ECO:0000256" key="12">
    <source>
        <dbReference type="ARBA" id="ARBA00048679"/>
    </source>
</evidence>
<protein>
    <recommendedName>
        <fullName evidence="13">Serine/threonine-protein kinase RIO2</fullName>
        <ecNumber evidence="3">2.7.11.1</ecNumber>
    </recommendedName>
    <alternativeName>
        <fullName evidence="14">Serine/threonine-protein kinase rio2</fullName>
    </alternativeName>
</protein>
<keyword evidence="4" id="KW-0723">Serine/threonine-protein kinase</keyword>
<dbReference type="Gene3D" id="1.10.510.10">
    <property type="entry name" value="Transferase(Phosphotransferase) domain 1"/>
    <property type="match status" value="1"/>
</dbReference>
<dbReference type="PANTHER" id="PTHR45852:SF1">
    <property type="entry name" value="SERINE_THREONINE-PROTEIN KINASE RIO2"/>
    <property type="match status" value="1"/>
</dbReference>
<sequence>MKLDATDLRYITSEEFRVLTAVEMGSKNHEVVPTPLIVQISSLRNGGVNKILGSLAKRNLVAKVQNSKYDGYRLTYGGYDYLAMRALSKRDSMYSVGNQIGVGKESDIYIVADSEGNEMVLKLHRLGRVSFRAIKSKRDYLGKRKSASWMYMSRLSAQKEWAFMKVLHEHGFPVPRPVDQARHCILMGFIDAYPLRQVSELPSPGKLYSTLMDLIVRFARSGLIHGDFNEFNILILRESGEPVVIDFPQMVSTSHINAEWYFNRDVECIRTFFRRRFRYESAFYPRFRTTMKEGNEDGDGFQLDVVVAASGFKKSDQKILEEYMEAVREQEGEDQDESESEEDGSEDEEDEDEEDGKDVEEHNEDVPENAKEDVSQANVDESPEESTPTPKLEGHEPDSEEDLPSSTSRSRPLSRSPPASRHTSRSPSTLAARTAALSISNQSGIKEKVASEVSKHRAHQQRKFHSKRGAQKVGGRQKGSKAKMDTRVKPDQSGFWD</sequence>
<evidence type="ECO:0000313" key="18">
    <source>
        <dbReference type="Proteomes" id="UP001385951"/>
    </source>
</evidence>
<dbReference type="EC" id="2.7.11.1" evidence="3"/>
<evidence type="ECO:0000256" key="5">
    <source>
        <dbReference type="ARBA" id="ARBA00022679"/>
    </source>
</evidence>
<comment type="catalytic activity">
    <reaction evidence="12">
        <text>L-seryl-[protein] + ATP = O-phospho-L-seryl-[protein] + ADP + H(+)</text>
        <dbReference type="Rhea" id="RHEA:17989"/>
        <dbReference type="Rhea" id="RHEA-COMP:9863"/>
        <dbReference type="Rhea" id="RHEA-COMP:11604"/>
        <dbReference type="ChEBI" id="CHEBI:15378"/>
        <dbReference type="ChEBI" id="CHEBI:29999"/>
        <dbReference type="ChEBI" id="CHEBI:30616"/>
        <dbReference type="ChEBI" id="CHEBI:83421"/>
        <dbReference type="ChEBI" id="CHEBI:456216"/>
        <dbReference type="EC" id="2.7.11.1"/>
    </reaction>
</comment>
<feature type="region of interest" description="Disordered" evidence="15">
    <location>
        <begin position="328"/>
        <end position="497"/>
    </location>
</feature>
<feature type="compositionally biased region" description="Basic and acidic residues" evidence="15">
    <location>
        <begin position="445"/>
        <end position="455"/>
    </location>
</feature>
<gene>
    <name evidence="17" type="ORF">QCA50_002037</name>
</gene>
<dbReference type="SUPFAM" id="SSF56112">
    <property type="entry name" value="Protein kinase-like (PK-like)"/>
    <property type="match status" value="1"/>
</dbReference>
<comment type="catalytic activity">
    <reaction evidence="11">
        <text>L-threonyl-[protein] + ATP = O-phospho-L-threonyl-[protein] + ADP + H(+)</text>
        <dbReference type="Rhea" id="RHEA:46608"/>
        <dbReference type="Rhea" id="RHEA-COMP:11060"/>
        <dbReference type="Rhea" id="RHEA-COMP:11605"/>
        <dbReference type="ChEBI" id="CHEBI:15378"/>
        <dbReference type="ChEBI" id="CHEBI:30013"/>
        <dbReference type="ChEBI" id="CHEBI:30616"/>
        <dbReference type="ChEBI" id="CHEBI:61977"/>
        <dbReference type="ChEBI" id="CHEBI:456216"/>
        <dbReference type="EC" id="2.7.11.1"/>
    </reaction>
</comment>
<proteinExistence type="inferred from homology"/>
<dbReference type="InterPro" id="IPR036388">
    <property type="entry name" value="WH-like_DNA-bd_sf"/>
</dbReference>
<evidence type="ECO:0000256" key="2">
    <source>
        <dbReference type="ARBA" id="ARBA00009196"/>
    </source>
</evidence>
<comment type="similarity">
    <text evidence="2">Belongs to the protein kinase superfamily. RIO-type Ser/Thr kinase family.</text>
</comment>
<dbReference type="InterPro" id="IPR018934">
    <property type="entry name" value="RIO_dom"/>
</dbReference>
<dbReference type="GO" id="GO:0004674">
    <property type="term" value="F:protein serine/threonine kinase activity"/>
    <property type="evidence" value="ECO:0007669"/>
    <property type="project" value="UniProtKB-KW"/>
</dbReference>
<dbReference type="FunFam" id="1.10.10.10:FF:000053">
    <property type="entry name" value="Serine/threonine-protein kinase RIO2"/>
    <property type="match status" value="1"/>
</dbReference>
<dbReference type="PANTHER" id="PTHR45852">
    <property type="entry name" value="SER/THR-PROTEIN KINASE RIO2"/>
    <property type="match status" value="1"/>
</dbReference>
<feature type="compositionally biased region" description="Basic and acidic residues" evidence="15">
    <location>
        <begin position="364"/>
        <end position="374"/>
    </location>
</feature>
<feature type="compositionally biased region" description="Polar residues" evidence="15">
    <location>
        <begin position="375"/>
        <end position="389"/>
    </location>
</feature>
<keyword evidence="5" id="KW-0808">Transferase</keyword>
<evidence type="ECO:0000256" key="4">
    <source>
        <dbReference type="ARBA" id="ARBA00022527"/>
    </source>
</evidence>
<dbReference type="Proteomes" id="UP001385951">
    <property type="component" value="Unassembled WGS sequence"/>
</dbReference>
<accession>A0AAW0GUQ1</accession>
<evidence type="ECO:0000256" key="7">
    <source>
        <dbReference type="ARBA" id="ARBA00022741"/>
    </source>
</evidence>
<dbReference type="InterPro" id="IPR000687">
    <property type="entry name" value="RIO_kinase"/>
</dbReference>
<evidence type="ECO:0000256" key="1">
    <source>
        <dbReference type="ARBA" id="ARBA00001946"/>
    </source>
</evidence>
<evidence type="ECO:0000256" key="3">
    <source>
        <dbReference type="ARBA" id="ARBA00012513"/>
    </source>
</evidence>
<dbReference type="GO" id="GO:0005524">
    <property type="term" value="F:ATP binding"/>
    <property type="evidence" value="ECO:0007669"/>
    <property type="project" value="UniProtKB-KW"/>
</dbReference>
<reference evidence="17 18" key="1">
    <citation type="submission" date="2022-09" db="EMBL/GenBank/DDBJ databases">
        <authorList>
            <person name="Palmer J.M."/>
        </authorList>
    </citation>
    <scope>NUCLEOTIDE SEQUENCE [LARGE SCALE GENOMIC DNA]</scope>
    <source>
        <strain evidence="17 18">DSM 7382</strain>
    </source>
</reference>
<feature type="compositionally biased region" description="Basic residues" evidence="15">
    <location>
        <begin position="456"/>
        <end position="470"/>
    </location>
</feature>